<dbReference type="PROSITE" id="PS50106">
    <property type="entry name" value="PDZ"/>
    <property type="match status" value="1"/>
</dbReference>
<dbReference type="InterPro" id="IPR001940">
    <property type="entry name" value="Peptidase_S1C"/>
</dbReference>
<evidence type="ECO:0000256" key="1">
    <source>
        <dbReference type="ARBA" id="ARBA00022670"/>
    </source>
</evidence>
<protein>
    <submittedName>
        <fullName evidence="4">Periplasmic serine endoprotease DegP</fullName>
        <ecNumber evidence="4">3.4.21.107</ecNumber>
    </submittedName>
</protein>
<dbReference type="EC" id="3.4.21.107" evidence="4"/>
<sequence length="377" mass="40728">MRHLSLIMLCSLCLSAGYWGGLFHHNSSLTYWGGKPSYAAQEAKAEEVTNALIQSSDWVARIADQVMPSVVHIESTWKSSSSGKVIASETGSGVIVTFGKEGTKYVVTNRHVIRNAQPKDIVVQLQDGRQVHPAQKWDDEKTDVAVMRLPVTDVIPAEWAESKDVKIGNFVLAMGSPFGLSQSVTLGIISAKSRRELALGTKSESLINQDFLQTDAAINPGNSGGPLIDLRGRIVGINTAIASSTGGSEGVGFSIPSNMVKHIVEQLLEHGRVDRAYLGVTLDDQFTLEEARTLGLGNTKGARIEAIEAQTPAARANLLKNDVVLSVNGIDIEDERHLINIISMMVVGSKANLVIQREGQRETIVVLLGDRAELESR</sequence>
<dbReference type="AlphaFoldDB" id="A0A518CS96"/>
<feature type="domain" description="PDZ" evidence="3">
    <location>
        <begin position="267"/>
        <end position="359"/>
    </location>
</feature>
<dbReference type="Proteomes" id="UP000317178">
    <property type="component" value="Chromosome"/>
</dbReference>
<evidence type="ECO:0000313" key="5">
    <source>
        <dbReference type="Proteomes" id="UP000317178"/>
    </source>
</evidence>
<gene>
    <name evidence="4" type="primary">degP_3</name>
    <name evidence="4" type="ORF">Pla110_38450</name>
</gene>
<dbReference type="Gene3D" id="2.30.42.10">
    <property type="match status" value="1"/>
</dbReference>
<accession>A0A518CS96</accession>
<dbReference type="InterPro" id="IPR001478">
    <property type="entry name" value="PDZ"/>
</dbReference>
<dbReference type="PANTHER" id="PTHR43343">
    <property type="entry name" value="PEPTIDASE S12"/>
    <property type="match status" value="1"/>
</dbReference>
<dbReference type="PANTHER" id="PTHR43343:SF3">
    <property type="entry name" value="PROTEASE DO-LIKE 8, CHLOROPLASTIC"/>
    <property type="match status" value="1"/>
</dbReference>
<evidence type="ECO:0000256" key="2">
    <source>
        <dbReference type="ARBA" id="ARBA00022801"/>
    </source>
</evidence>
<dbReference type="InterPro" id="IPR009003">
    <property type="entry name" value="Peptidase_S1_PA"/>
</dbReference>
<dbReference type="InterPro" id="IPR051201">
    <property type="entry name" value="Chloro_Bact_Ser_Proteases"/>
</dbReference>
<evidence type="ECO:0000313" key="4">
    <source>
        <dbReference type="EMBL" id="QDU82090.1"/>
    </source>
</evidence>
<dbReference type="Pfam" id="PF13180">
    <property type="entry name" value="PDZ_2"/>
    <property type="match status" value="1"/>
</dbReference>
<proteinExistence type="predicted"/>
<dbReference type="Pfam" id="PF13365">
    <property type="entry name" value="Trypsin_2"/>
    <property type="match status" value="1"/>
</dbReference>
<keyword evidence="1 4" id="KW-0645">Protease</keyword>
<dbReference type="SUPFAM" id="SSF50494">
    <property type="entry name" value="Trypsin-like serine proteases"/>
    <property type="match status" value="1"/>
</dbReference>
<evidence type="ECO:0000259" key="3">
    <source>
        <dbReference type="PROSITE" id="PS50106"/>
    </source>
</evidence>
<keyword evidence="2 4" id="KW-0378">Hydrolase</keyword>
<dbReference type="EMBL" id="CP036281">
    <property type="protein sequence ID" value="QDU82090.1"/>
    <property type="molecule type" value="Genomic_DNA"/>
</dbReference>
<dbReference type="PRINTS" id="PR00834">
    <property type="entry name" value="PROTEASES2C"/>
</dbReference>
<dbReference type="InterPro" id="IPR036034">
    <property type="entry name" value="PDZ_sf"/>
</dbReference>
<reference evidence="4 5" key="1">
    <citation type="submission" date="2019-02" db="EMBL/GenBank/DDBJ databases">
        <title>Deep-cultivation of Planctomycetes and their phenomic and genomic characterization uncovers novel biology.</title>
        <authorList>
            <person name="Wiegand S."/>
            <person name="Jogler M."/>
            <person name="Boedeker C."/>
            <person name="Pinto D."/>
            <person name="Vollmers J."/>
            <person name="Rivas-Marin E."/>
            <person name="Kohn T."/>
            <person name="Peeters S.H."/>
            <person name="Heuer A."/>
            <person name="Rast P."/>
            <person name="Oberbeckmann S."/>
            <person name="Bunk B."/>
            <person name="Jeske O."/>
            <person name="Meyerdierks A."/>
            <person name="Storesund J.E."/>
            <person name="Kallscheuer N."/>
            <person name="Luecker S."/>
            <person name="Lage O.M."/>
            <person name="Pohl T."/>
            <person name="Merkel B.J."/>
            <person name="Hornburger P."/>
            <person name="Mueller R.-W."/>
            <person name="Bruemmer F."/>
            <person name="Labrenz M."/>
            <person name="Spormann A.M."/>
            <person name="Op den Camp H."/>
            <person name="Overmann J."/>
            <person name="Amann R."/>
            <person name="Jetten M.S.M."/>
            <person name="Mascher T."/>
            <person name="Medema M.H."/>
            <person name="Devos D.P."/>
            <person name="Kaster A.-K."/>
            <person name="Ovreas L."/>
            <person name="Rohde M."/>
            <person name="Galperin M.Y."/>
            <person name="Jogler C."/>
        </authorList>
    </citation>
    <scope>NUCLEOTIDE SEQUENCE [LARGE SCALE GENOMIC DNA]</scope>
    <source>
        <strain evidence="4 5">Pla110</strain>
    </source>
</reference>
<dbReference type="GO" id="GO:0006508">
    <property type="term" value="P:proteolysis"/>
    <property type="evidence" value="ECO:0007669"/>
    <property type="project" value="UniProtKB-KW"/>
</dbReference>
<organism evidence="4 5">
    <name type="scientific">Polystyrenella longa</name>
    <dbReference type="NCBI Taxonomy" id="2528007"/>
    <lineage>
        <taxon>Bacteria</taxon>
        <taxon>Pseudomonadati</taxon>
        <taxon>Planctomycetota</taxon>
        <taxon>Planctomycetia</taxon>
        <taxon>Planctomycetales</taxon>
        <taxon>Planctomycetaceae</taxon>
        <taxon>Polystyrenella</taxon>
    </lineage>
</organism>
<dbReference type="GO" id="GO:0004252">
    <property type="term" value="F:serine-type endopeptidase activity"/>
    <property type="evidence" value="ECO:0007669"/>
    <property type="project" value="InterPro"/>
</dbReference>
<dbReference type="OrthoDB" id="248175at2"/>
<keyword evidence="5" id="KW-1185">Reference proteome</keyword>
<dbReference type="SMART" id="SM00228">
    <property type="entry name" value="PDZ"/>
    <property type="match status" value="1"/>
</dbReference>
<dbReference type="RefSeq" id="WP_144997987.1">
    <property type="nucleotide sequence ID" value="NZ_CP036281.1"/>
</dbReference>
<name>A0A518CS96_9PLAN</name>
<dbReference type="Gene3D" id="2.40.10.120">
    <property type="match status" value="1"/>
</dbReference>
<dbReference type="SUPFAM" id="SSF50156">
    <property type="entry name" value="PDZ domain-like"/>
    <property type="match status" value="1"/>
</dbReference>
<dbReference type="KEGG" id="plon:Pla110_38450"/>